<organism evidence="1 2">
    <name type="scientific">Fusarium tricinctum</name>
    <dbReference type="NCBI Taxonomy" id="61284"/>
    <lineage>
        <taxon>Eukaryota</taxon>
        <taxon>Fungi</taxon>
        <taxon>Dikarya</taxon>
        <taxon>Ascomycota</taxon>
        <taxon>Pezizomycotina</taxon>
        <taxon>Sordariomycetes</taxon>
        <taxon>Hypocreomycetidae</taxon>
        <taxon>Hypocreales</taxon>
        <taxon>Nectriaceae</taxon>
        <taxon>Fusarium</taxon>
        <taxon>Fusarium tricinctum species complex</taxon>
    </lineage>
</organism>
<evidence type="ECO:0000313" key="2">
    <source>
        <dbReference type="Proteomes" id="UP000813427"/>
    </source>
</evidence>
<protein>
    <recommendedName>
        <fullName evidence="3">Amidohydrolase-related domain-containing protein</fullName>
    </recommendedName>
</protein>
<dbReference type="SUPFAM" id="SSF51556">
    <property type="entry name" value="Metallo-dependent hydrolases"/>
    <property type="match status" value="1"/>
</dbReference>
<gene>
    <name evidence="1" type="ORF">BKA59DRAFT_512564</name>
</gene>
<dbReference type="Proteomes" id="UP000813427">
    <property type="component" value="Unassembled WGS sequence"/>
</dbReference>
<dbReference type="InterPro" id="IPR032466">
    <property type="entry name" value="Metal_Hydrolase"/>
</dbReference>
<name>A0A8K0WC75_9HYPO</name>
<accession>A0A8K0WC75</accession>
<keyword evidence="2" id="KW-1185">Reference proteome</keyword>
<reference evidence="1" key="1">
    <citation type="journal article" date="2021" name="Nat. Commun.">
        <title>Genetic determinants of endophytism in the Arabidopsis root mycobiome.</title>
        <authorList>
            <person name="Mesny F."/>
            <person name="Miyauchi S."/>
            <person name="Thiergart T."/>
            <person name="Pickel B."/>
            <person name="Atanasova L."/>
            <person name="Karlsson M."/>
            <person name="Huettel B."/>
            <person name="Barry K.W."/>
            <person name="Haridas S."/>
            <person name="Chen C."/>
            <person name="Bauer D."/>
            <person name="Andreopoulos W."/>
            <person name="Pangilinan J."/>
            <person name="LaButti K."/>
            <person name="Riley R."/>
            <person name="Lipzen A."/>
            <person name="Clum A."/>
            <person name="Drula E."/>
            <person name="Henrissat B."/>
            <person name="Kohler A."/>
            <person name="Grigoriev I.V."/>
            <person name="Martin F.M."/>
            <person name="Hacquard S."/>
        </authorList>
    </citation>
    <scope>NUCLEOTIDE SEQUENCE</scope>
    <source>
        <strain evidence="1">MPI-SDFR-AT-0068</strain>
    </source>
</reference>
<evidence type="ECO:0000313" key="1">
    <source>
        <dbReference type="EMBL" id="KAH7246605.1"/>
    </source>
</evidence>
<comment type="caution">
    <text evidence="1">The sequence shown here is derived from an EMBL/GenBank/DDBJ whole genome shotgun (WGS) entry which is preliminary data.</text>
</comment>
<dbReference type="AlphaFoldDB" id="A0A8K0WC75"/>
<dbReference type="OrthoDB" id="432010at2759"/>
<dbReference type="EMBL" id="JAGPXF010000004">
    <property type="protein sequence ID" value="KAH7246605.1"/>
    <property type="molecule type" value="Genomic_DNA"/>
</dbReference>
<dbReference type="Gene3D" id="3.20.20.140">
    <property type="entry name" value="Metal-dependent hydrolases"/>
    <property type="match status" value="1"/>
</dbReference>
<evidence type="ECO:0008006" key="3">
    <source>
        <dbReference type="Google" id="ProtNLM"/>
    </source>
</evidence>
<proteinExistence type="predicted"/>
<sequence>MAPKFQYPIVDVWCNLPGLGAAIPEVARLFEYSHSDPEVADKKRSPKELIALMDEAGVSHICLSAWSRPGQMIFSNEEVAEYARAYPDRIFGLAAVSSTLPILQVGARSCLEPTFLS</sequence>